<dbReference type="Proteomes" id="UP000189443">
    <property type="component" value="Chromosome"/>
</dbReference>
<accession>A0A1S6JJG6</accession>
<organism evidence="2 3">
    <name type="scientific">Streptomyces pactum</name>
    <dbReference type="NCBI Taxonomy" id="68249"/>
    <lineage>
        <taxon>Bacteria</taxon>
        <taxon>Bacillati</taxon>
        <taxon>Actinomycetota</taxon>
        <taxon>Actinomycetes</taxon>
        <taxon>Kitasatosporales</taxon>
        <taxon>Streptomycetaceae</taxon>
        <taxon>Streptomyces</taxon>
    </lineage>
</organism>
<dbReference type="AlphaFoldDB" id="A0A1S6JJG6"/>
<evidence type="ECO:0000313" key="2">
    <source>
        <dbReference type="EMBL" id="AQS71882.1"/>
    </source>
</evidence>
<evidence type="ECO:0000313" key="3">
    <source>
        <dbReference type="Proteomes" id="UP000189443"/>
    </source>
</evidence>
<protein>
    <submittedName>
        <fullName evidence="2">Uncharacterized protein</fullName>
    </submittedName>
</protein>
<reference evidence="2 3" key="1">
    <citation type="submission" date="2017-02" db="EMBL/GenBank/DDBJ databases">
        <title>Streptomyces pactum ACT12 Genome sequencing and assembly.</title>
        <authorList>
            <person name="Xue Q."/>
            <person name="Yan X."/>
            <person name="Jia L."/>
            <person name="Yan H."/>
        </authorList>
    </citation>
    <scope>NUCLEOTIDE SEQUENCE [LARGE SCALE GENOMIC DNA]</scope>
    <source>
        <strain evidence="2 3">ACT12</strain>
    </source>
</reference>
<gene>
    <name evidence="2" type="ORF">B1H29_07955</name>
</gene>
<name>A0A1S6JJG6_9ACTN</name>
<dbReference type="OrthoDB" id="4279667at2"/>
<evidence type="ECO:0000256" key="1">
    <source>
        <dbReference type="SAM" id="MobiDB-lite"/>
    </source>
</evidence>
<keyword evidence="3" id="KW-1185">Reference proteome</keyword>
<dbReference type="EMBL" id="CP019724">
    <property type="protein sequence ID" value="AQS71882.1"/>
    <property type="molecule type" value="Genomic_DNA"/>
</dbReference>
<dbReference type="KEGG" id="spac:B1H29_07955"/>
<sequence>MTVAAVDTAWTVERATRFLRSLTAGARRFAEMVIVDGDGYIDADQLRAAIGKLNGPTVALSRAVPRGVREGWWPEGISVPIAPVHDPDNPSWHKIIAYEMTSENVPVFRSAVAALATGRRAPVSPEPPAPWSGDAPSAFAVPPGWGSGDDVPLVVLDEGGTHAGADTTSEHQQDR</sequence>
<feature type="region of interest" description="Disordered" evidence="1">
    <location>
        <begin position="120"/>
        <end position="175"/>
    </location>
</feature>
<proteinExistence type="predicted"/>